<dbReference type="EMBL" id="QPJK01000008">
    <property type="protein sequence ID" value="RCW68094.1"/>
    <property type="molecule type" value="Genomic_DNA"/>
</dbReference>
<dbReference type="AlphaFoldDB" id="A0A368XPZ8"/>
<keyword evidence="2" id="KW-1185">Reference proteome</keyword>
<name>A0A368XPZ8_9BURK</name>
<protein>
    <submittedName>
        <fullName evidence="1">Uncharacterized protein</fullName>
    </submittedName>
</protein>
<dbReference type="RefSeq" id="WP_147282967.1">
    <property type="nucleotide sequence ID" value="NZ_QPJK01000008.1"/>
</dbReference>
<sequence length="300" mass="34022">MLVQEHRSLPDGQRARQADTHPFHVAGRVRLWLLERREPSSVCIQVTTSELQLHDTLRREGKQVTSCWLVQQRGSIDNDLVVCRISHVWRGLGSDLGKLVFDGDFCHGEDLIARKSVLIWSSERNDRNTKSIFLGQATDDGVMANAARLSLEQLRHRYPYMFDSDSEATLDFFKGWLPDFARACAAIDRLLGAEKRQFRWIHAGEELGGARYVFEMDGAPMEAYEDLRHQNLDERCGTGDATVDAIRGVVRDVMAESEEACMLCGNRGRLSGLFGAVMCLCDAHRRIEIAKDVWEISRLN</sequence>
<organism evidence="1 2">
    <name type="scientific">Pseudorhodoferax soli</name>
    <dbReference type="NCBI Taxonomy" id="545864"/>
    <lineage>
        <taxon>Bacteria</taxon>
        <taxon>Pseudomonadati</taxon>
        <taxon>Pseudomonadota</taxon>
        <taxon>Betaproteobacteria</taxon>
        <taxon>Burkholderiales</taxon>
        <taxon>Comamonadaceae</taxon>
    </lineage>
</organism>
<dbReference type="Proteomes" id="UP000252884">
    <property type="component" value="Unassembled WGS sequence"/>
</dbReference>
<accession>A0A368XPZ8</accession>
<evidence type="ECO:0000313" key="1">
    <source>
        <dbReference type="EMBL" id="RCW68094.1"/>
    </source>
</evidence>
<dbReference type="OrthoDB" id="8909281at2"/>
<proteinExistence type="predicted"/>
<gene>
    <name evidence="1" type="ORF">DES41_108273</name>
</gene>
<evidence type="ECO:0000313" key="2">
    <source>
        <dbReference type="Proteomes" id="UP000252884"/>
    </source>
</evidence>
<reference evidence="1 2" key="1">
    <citation type="submission" date="2018-07" db="EMBL/GenBank/DDBJ databases">
        <title>Genomic Encyclopedia of Type Strains, Phase IV (KMG-IV): sequencing the most valuable type-strain genomes for metagenomic binning, comparative biology and taxonomic classification.</title>
        <authorList>
            <person name="Goeker M."/>
        </authorList>
    </citation>
    <scope>NUCLEOTIDE SEQUENCE [LARGE SCALE GENOMIC DNA]</scope>
    <source>
        <strain evidence="1 2">DSM 21634</strain>
    </source>
</reference>
<comment type="caution">
    <text evidence="1">The sequence shown here is derived from an EMBL/GenBank/DDBJ whole genome shotgun (WGS) entry which is preliminary data.</text>
</comment>